<keyword evidence="4" id="KW-0410">Iron transport</keyword>
<dbReference type="InterPro" id="IPR012910">
    <property type="entry name" value="Plug_dom"/>
</dbReference>
<dbReference type="Gene3D" id="2.40.170.20">
    <property type="entry name" value="TonB-dependent receptor, beta-barrel domain"/>
    <property type="match status" value="1"/>
</dbReference>
<evidence type="ECO:0000256" key="10">
    <source>
        <dbReference type="ARBA" id="ARBA00023136"/>
    </source>
</evidence>
<keyword evidence="18" id="KW-1185">Reference proteome</keyword>
<protein>
    <submittedName>
        <fullName evidence="17">TonB-dependent receptor</fullName>
    </submittedName>
</protein>
<evidence type="ECO:0000256" key="7">
    <source>
        <dbReference type="ARBA" id="ARBA00023004"/>
    </source>
</evidence>
<evidence type="ECO:0000313" key="18">
    <source>
        <dbReference type="Proteomes" id="UP001163981"/>
    </source>
</evidence>
<evidence type="ECO:0000313" key="17">
    <source>
        <dbReference type="EMBL" id="UZH54433.1"/>
    </source>
</evidence>
<evidence type="ECO:0000256" key="4">
    <source>
        <dbReference type="ARBA" id="ARBA00022496"/>
    </source>
</evidence>
<dbReference type="Gene3D" id="2.170.130.10">
    <property type="entry name" value="TonB-dependent receptor, plug domain"/>
    <property type="match status" value="1"/>
</dbReference>
<dbReference type="PANTHER" id="PTHR32552:SF68">
    <property type="entry name" value="FERRICHROME OUTER MEMBRANE TRANSPORTER_PHAGE RECEPTOR"/>
    <property type="match status" value="1"/>
</dbReference>
<evidence type="ECO:0000256" key="6">
    <source>
        <dbReference type="ARBA" id="ARBA00022729"/>
    </source>
</evidence>
<evidence type="ECO:0000256" key="8">
    <source>
        <dbReference type="ARBA" id="ARBA00023065"/>
    </source>
</evidence>
<keyword evidence="17" id="KW-0675">Receptor</keyword>
<dbReference type="SUPFAM" id="SSF56935">
    <property type="entry name" value="Porins"/>
    <property type="match status" value="1"/>
</dbReference>
<dbReference type="InterPro" id="IPR008969">
    <property type="entry name" value="CarboxyPept-like_regulatory"/>
</dbReference>
<keyword evidence="8" id="KW-0406">Ion transport</keyword>
<evidence type="ECO:0000256" key="1">
    <source>
        <dbReference type="ARBA" id="ARBA00004571"/>
    </source>
</evidence>
<dbReference type="Pfam" id="PF00593">
    <property type="entry name" value="TonB_dep_Rec_b-barrel"/>
    <property type="match status" value="1"/>
</dbReference>
<dbReference type="Proteomes" id="UP001163981">
    <property type="component" value="Chromosome"/>
</dbReference>
<dbReference type="InterPro" id="IPR036942">
    <property type="entry name" value="Beta-barrel_TonB_sf"/>
</dbReference>
<evidence type="ECO:0000256" key="3">
    <source>
        <dbReference type="ARBA" id="ARBA00022452"/>
    </source>
</evidence>
<feature type="chain" id="PRO_5045779497" evidence="14">
    <location>
        <begin position="20"/>
        <end position="769"/>
    </location>
</feature>
<accession>A0ABY6NPH0</accession>
<keyword evidence="9 13" id="KW-0798">TonB box</keyword>
<evidence type="ECO:0000259" key="16">
    <source>
        <dbReference type="Pfam" id="PF07715"/>
    </source>
</evidence>
<proteinExistence type="inferred from homology"/>
<evidence type="ECO:0000256" key="11">
    <source>
        <dbReference type="ARBA" id="ARBA00023237"/>
    </source>
</evidence>
<evidence type="ECO:0000256" key="14">
    <source>
        <dbReference type="SAM" id="SignalP"/>
    </source>
</evidence>
<feature type="domain" description="TonB-dependent receptor-like beta-barrel" evidence="15">
    <location>
        <begin position="330"/>
        <end position="726"/>
    </location>
</feature>
<gene>
    <name evidence="17" type="ORF">JRG66_10600</name>
</gene>
<sequence length="769" mass="85298">MKKHLLLVFAIFFFGKLSAQQISGKVADAFSNKPLKNVKITSEDFSETVFTDASGAFSLLVKGLPVNLIFEAPGYGRMSLQVDAASEEIFVVLAPSEGSLSEVVLRSTIIPQELLETPASVAVLSEEELQRFDETNVMQNISTLPGLNVHQGALNTNKMSIRGVGARSQYSTNRVKAYFMEIPITSAEGETTLDDLDPAALERIEIIKGPTSSIYGAGLGGVVTLFPARAMEQGTRARVKSTFGDYGLFRATARASHASKSAKLTATYNHVETDGWRDNSAYDRDSFNLFGQVLAGKRGELSVLGNFVRLKAFIPSSLNRETLRTEPSSAAFNWAAAQGYESYDKALLGFSYQYRFSEVFSNVTSVYGSFRDAYEPRPFDILNEGQSALGARTKFGLEKDIFGAPAQVSFGVEFYNEWYDTATFENLYEQFEDRGSVPGEYLSHNEQDRRYYNIFLQWNQEVTSRLKLEAGLNLNATSYELSDLYEADEVDQTGDYSFEEVFSPRIGAVYTVAPGKNLYASVSHGFSTPTVAETLTPEGLINTNLKPETGINYELGFKGNFLNNRLYAEVAAFSIQVENLLVAERVAEDQYIGRNAGKTDHNGIEFLLNYNFPISTTVRARTFVNAAYNSFEFDEFVDEEEDFSGNELPAVPGETVNAGLDIVTSFGLTLRSTYQFEGEMPLNDANTEFRKQYDLLHFKLALEPLEMFNTLTNQHWDLEIFGGVNNALDENYAASVIPNAVGFGGNAPRYFYPGMPRNFYGGLAVGYKF</sequence>
<keyword evidence="3 12" id="KW-1134">Transmembrane beta strand</keyword>
<comment type="subcellular location">
    <subcellularLocation>
        <location evidence="1 12">Cell outer membrane</location>
        <topology evidence="1 12">Multi-pass membrane protein</topology>
    </subcellularLocation>
</comment>
<keyword evidence="5 12" id="KW-0812">Transmembrane</keyword>
<feature type="domain" description="TonB-dependent receptor plug" evidence="16">
    <location>
        <begin position="114"/>
        <end position="222"/>
    </location>
</feature>
<evidence type="ECO:0000256" key="13">
    <source>
        <dbReference type="RuleBase" id="RU003357"/>
    </source>
</evidence>
<dbReference type="SUPFAM" id="SSF49464">
    <property type="entry name" value="Carboxypeptidase regulatory domain-like"/>
    <property type="match status" value="1"/>
</dbReference>
<dbReference type="Pfam" id="PF07715">
    <property type="entry name" value="Plug"/>
    <property type="match status" value="1"/>
</dbReference>
<evidence type="ECO:0000256" key="5">
    <source>
        <dbReference type="ARBA" id="ARBA00022692"/>
    </source>
</evidence>
<dbReference type="EMBL" id="CP069620">
    <property type="protein sequence ID" value="UZH54433.1"/>
    <property type="molecule type" value="Genomic_DNA"/>
</dbReference>
<keyword evidence="11 12" id="KW-0998">Cell outer membrane</keyword>
<organism evidence="17 18">
    <name type="scientific">Salinimicrobium tongyeongense</name>
    <dbReference type="NCBI Taxonomy" id="2809707"/>
    <lineage>
        <taxon>Bacteria</taxon>
        <taxon>Pseudomonadati</taxon>
        <taxon>Bacteroidota</taxon>
        <taxon>Flavobacteriia</taxon>
        <taxon>Flavobacteriales</taxon>
        <taxon>Flavobacteriaceae</taxon>
        <taxon>Salinimicrobium</taxon>
    </lineage>
</organism>
<dbReference type="PROSITE" id="PS52016">
    <property type="entry name" value="TONB_DEPENDENT_REC_3"/>
    <property type="match status" value="1"/>
</dbReference>
<dbReference type="InterPro" id="IPR037066">
    <property type="entry name" value="Plug_dom_sf"/>
</dbReference>
<dbReference type="Gene3D" id="2.60.40.1120">
    <property type="entry name" value="Carboxypeptidase-like, regulatory domain"/>
    <property type="match status" value="1"/>
</dbReference>
<name>A0ABY6NPH0_9FLAO</name>
<comment type="similarity">
    <text evidence="12 13">Belongs to the TonB-dependent receptor family.</text>
</comment>
<dbReference type="PANTHER" id="PTHR32552">
    <property type="entry name" value="FERRICHROME IRON RECEPTOR-RELATED"/>
    <property type="match status" value="1"/>
</dbReference>
<evidence type="ECO:0000256" key="9">
    <source>
        <dbReference type="ARBA" id="ARBA00023077"/>
    </source>
</evidence>
<keyword evidence="6 14" id="KW-0732">Signal</keyword>
<dbReference type="RefSeq" id="WP_265162752.1">
    <property type="nucleotide sequence ID" value="NZ_CP069620.1"/>
</dbReference>
<evidence type="ECO:0000259" key="15">
    <source>
        <dbReference type="Pfam" id="PF00593"/>
    </source>
</evidence>
<keyword evidence="7" id="KW-0408">Iron</keyword>
<feature type="signal peptide" evidence="14">
    <location>
        <begin position="1"/>
        <end position="19"/>
    </location>
</feature>
<keyword evidence="2 12" id="KW-0813">Transport</keyword>
<reference evidence="17" key="1">
    <citation type="submission" date="2021-02" db="EMBL/GenBank/DDBJ databases">
        <title>Salinimicrobium sp. nov. isolated from seawater in Tongyeong, Republic of Korea.</title>
        <authorList>
            <person name="Lee S.-J."/>
        </authorList>
    </citation>
    <scope>NUCLEOTIDE SEQUENCE</scope>
    <source>
        <strain evidence="17">HN-2-9-2</strain>
    </source>
</reference>
<keyword evidence="10 12" id="KW-0472">Membrane</keyword>
<dbReference type="InterPro" id="IPR039426">
    <property type="entry name" value="TonB-dep_rcpt-like"/>
</dbReference>
<dbReference type="Pfam" id="PF13715">
    <property type="entry name" value="CarbopepD_reg_2"/>
    <property type="match status" value="1"/>
</dbReference>
<evidence type="ECO:0000256" key="2">
    <source>
        <dbReference type="ARBA" id="ARBA00022448"/>
    </source>
</evidence>
<evidence type="ECO:0000256" key="12">
    <source>
        <dbReference type="PROSITE-ProRule" id="PRU01360"/>
    </source>
</evidence>
<dbReference type="InterPro" id="IPR000531">
    <property type="entry name" value="Beta-barrel_TonB"/>
</dbReference>